<organism evidence="6 7">
    <name type="scientific">Aspergillus taichungensis</name>
    <dbReference type="NCBI Taxonomy" id="482145"/>
    <lineage>
        <taxon>Eukaryota</taxon>
        <taxon>Fungi</taxon>
        <taxon>Dikarya</taxon>
        <taxon>Ascomycota</taxon>
        <taxon>Pezizomycotina</taxon>
        <taxon>Eurotiomycetes</taxon>
        <taxon>Eurotiomycetidae</taxon>
        <taxon>Eurotiales</taxon>
        <taxon>Aspergillaceae</taxon>
        <taxon>Aspergillus</taxon>
        <taxon>Aspergillus subgen. Circumdati</taxon>
    </lineage>
</organism>
<evidence type="ECO:0000256" key="4">
    <source>
        <dbReference type="PROSITE-ProRule" id="PRU00134"/>
    </source>
</evidence>
<name>A0A2J5HIX2_9EURO</name>
<reference evidence="7" key="1">
    <citation type="submission" date="2017-12" db="EMBL/GenBank/DDBJ databases">
        <authorList>
            <consortium name="DOE Joint Genome Institute"/>
            <person name="Mondo S.J."/>
            <person name="Kjaerbolling I."/>
            <person name="Vesth T.C."/>
            <person name="Frisvad J.C."/>
            <person name="Nybo J.L."/>
            <person name="Theobald S."/>
            <person name="Kuo A."/>
            <person name="Bowyer P."/>
            <person name="Matsuda Y."/>
            <person name="Lyhne E.K."/>
            <person name="Kogle M.E."/>
            <person name="Clum A."/>
            <person name="Lipzen A."/>
            <person name="Salamov A."/>
            <person name="Ngan C.Y."/>
            <person name="Daum C."/>
            <person name="Chiniquy J."/>
            <person name="Barry K."/>
            <person name="LaButti K."/>
            <person name="Haridas S."/>
            <person name="Simmons B.A."/>
            <person name="Magnuson J.K."/>
            <person name="Mortensen U.H."/>
            <person name="Larsen T.O."/>
            <person name="Grigoriev I.V."/>
            <person name="Baker S.E."/>
            <person name="Andersen M.R."/>
            <person name="Nordberg H.P."/>
            <person name="Cantor M.N."/>
            <person name="Hua S.X."/>
        </authorList>
    </citation>
    <scope>NUCLEOTIDE SEQUENCE [LARGE SCALE GENOMIC DNA]</scope>
    <source>
        <strain evidence="7">IBT 19404</strain>
    </source>
</reference>
<dbReference type="GO" id="GO:0008270">
    <property type="term" value="F:zinc ion binding"/>
    <property type="evidence" value="ECO:0007669"/>
    <property type="project" value="UniProtKB-KW"/>
</dbReference>
<accession>A0A2J5HIX2</accession>
<dbReference type="PROSITE" id="PS01360">
    <property type="entry name" value="ZF_MYND_1"/>
    <property type="match status" value="1"/>
</dbReference>
<dbReference type="AlphaFoldDB" id="A0A2J5HIX2"/>
<evidence type="ECO:0000313" key="6">
    <source>
        <dbReference type="EMBL" id="PLN76983.1"/>
    </source>
</evidence>
<keyword evidence="3" id="KW-0862">Zinc</keyword>
<keyword evidence="1" id="KW-0479">Metal-binding</keyword>
<evidence type="ECO:0000256" key="3">
    <source>
        <dbReference type="ARBA" id="ARBA00022833"/>
    </source>
</evidence>
<sequence length="291" mass="33780">MPVWPKLSLSPGCGICDKQEKLTRCSSCKMMFYCSREHQAEDRDEHKYNCNAVKQIALAKDQDERMLRNFPAGVGGVPVVVGGVPLDHGMEMLRLCRSDNVGVRGLIQTMMLQLGKDQECYDFIKWWAVTAKDLQYDFRDLNLPYLDIKNAEVFEPMLALMLLKIKLLLDLTAVNFSAATVGARVPQEILDQIEGFVPRSPIIAERRELVNGDWQKHQIRTLKTQIDELYWEIHRINKWMWFALRVPEHFYDDLPRDFSPGSMQKMKNTLSWSFNSWLMVPRGTRVYSCKD</sequence>
<dbReference type="Pfam" id="PF01753">
    <property type="entry name" value="zf-MYND"/>
    <property type="match status" value="1"/>
</dbReference>
<dbReference type="OrthoDB" id="5952526at2759"/>
<dbReference type="SUPFAM" id="SSF144232">
    <property type="entry name" value="HIT/MYND zinc finger-like"/>
    <property type="match status" value="1"/>
</dbReference>
<protein>
    <recommendedName>
        <fullName evidence="5">MYND-type domain-containing protein</fullName>
    </recommendedName>
</protein>
<evidence type="ECO:0000259" key="5">
    <source>
        <dbReference type="PROSITE" id="PS50865"/>
    </source>
</evidence>
<gene>
    <name evidence="6" type="ORF">BDW42DRAFT_188309</name>
</gene>
<dbReference type="Proteomes" id="UP000235023">
    <property type="component" value="Unassembled WGS sequence"/>
</dbReference>
<keyword evidence="7" id="KW-1185">Reference proteome</keyword>
<evidence type="ECO:0000256" key="1">
    <source>
        <dbReference type="ARBA" id="ARBA00022723"/>
    </source>
</evidence>
<evidence type="ECO:0000256" key="2">
    <source>
        <dbReference type="ARBA" id="ARBA00022771"/>
    </source>
</evidence>
<feature type="domain" description="MYND-type" evidence="5">
    <location>
        <begin position="13"/>
        <end position="50"/>
    </location>
</feature>
<keyword evidence="2 4" id="KW-0863">Zinc-finger</keyword>
<dbReference type="InterPro" id="IPR002893">
    <property type="entry name" value="Znf_MYND"/>
</dbReference>
<dbReference type="Gene3D" id="6.10.140.2220">
    <property type="match status" value="1"/>
</dbReference>
<evidence type="ECO:0000313" key="7">
    <source>
        <dbReference type="Proteomes" id="UP000235023"/>
    </source>
</evidence>
<dbReference type="EMBL" id="KZ559605">
    <property type="protein sequence ID" value="PLN76983.1"/>
    <property type="molecule type" value="Genomic_DNA"/>
</dbReference>
<proteinExistence type="predicted"/>
<dbReference type="PROSITE" id="PS50865">
    <property type="entry name" value="ZF_MYND_2"/>
    <property type="match status" value="1"/>
</dbReference>